<accession>A0ACD6A7R3</accession>
<proteinExistence type="predicted"/>
<reference evidence="1" key="2">
    <citation type="submission" date="2025-09" db="UniProtKB">
        <authorList>
            <consortium name="EnsemblPlants"/>
        </authorList>
    </citation>
    <scope>IDENTIFICATION</scope>
</reference>
<sequence>MVLPVQLCQHQGVPKFGNWEGEEQAYTQYFENARKGKSPGRSVNPNDRNEDAEATPNDPPSVKASPLRAGAEPGLQKNRDERRATREDDVRRHEVTAQKPNAESPNHIYGDQMNYDGAARKAGNERSPMHPRHAARLANKGGAASPSGDRRGSTEGNRGNAPTTPGRSKMRPSGRGDETPERGSAVPKFGDWDEKDPSTGEGFTDIFEKVREEKQSGVDNPSSSHAYTDRYNRGDRYESSGCSCFSWFKK</sequence>
<evidence type="ECO:0000313" key="2">
    <source>
        <dbReference type="Proteomes" id="UP001732700"/>
    </source>
</evidence>
<organism evidence="1 2">
    <name type="scientific">Avena sativa</name>
    <name type="common">Oat</name>
    <dbReference type="NCBI Taxonomy" id="4498"/>
    <lineage>
        <taxon>Eukaryota</taxon>
        <taxon>Viridiplantae</taxon>
        <taxon>Streptophyta</taxon>
        <taxon>Embryophyta</taxon>
        <taxon>Tracheophyta</taxon>
        <taxon>Spermatophyta</taxon>
        <taxon>Magnoliopsida</taxon>
        <taxon>Liliopsida</taxon>
        <taxon>Poales</taxon>
        <taxon>Poaceae</taxon>
        <taxon>BOP clade</taxon>
        <taxon>Pooideae</taxon>
        <taxon>Poodae</taxon>
        <taxon>Poeae</taxon>
        <taxon>Poeae Chloroplast Group 1 (Aveneae type)</taxon>
        <taxon>Aveninae</taxon>
        <taxon>Avena</taxon>
    </lineage>
</organism>
<evidence type="ECO:0000313" key="1">
    <source>
        <dbReference type="EnsemblPlants" id="AVESA.00010b.r2.7CG0714710.2.CDS"/>
    </source>
</evidence>
<reference evidence="1" key="1">
    <citation type="submission" date="2021-05" db="EMBL/GenBank/DDBJ databases">
        <authorList>
            <person name="Scholz U."/>
            <person name="Mascher M."/>
            <person name="Fiebig A."/>
        </authorList>
    </citation>
    <scope>NUCLEOTIDE SEQUENCE [LARGE SCALE GENOMIC DNA]</scope>
</reference>
<keyword evidence="2" id="KW-1185">Reference proteome</keyword>
<dbReference type="EnsemblPlants" id="AVESA.00010b.r2.7CG0714710.2">
    <property type="protein sequence ID" value="AVESA.00010b.r2.7CG0714710.2.CDS"/>
    <property type="gene ID" value="AVESA.00010b.r2.7CG0714710"/>
</dbReference>
<dbReference type="Proteomes" id="UP001732700">
    <property type="component" value="Chromosome 7C"/>
</dbReference>
<protein>
    <submittedName>
        <fullName evidence="1">Uncharacterized protein</fullName>
    </submittedName>
</protein>
<name>A0ACD6A7R3_AVESA</name>